<dbReference type="SUPFAM" id="SSF51338">
    <property type="entry name" value="Composite domain of metallo-dependent hydrolases"/>
    <property type="match status" value="1"/>
</dbReference>
<gene>
    <name evidence="6 10" type="primary">ade</name>
    <name evidence="10" type="ORF">ENT60_01710</name>
    <name evidence="9" type="ORF">ENU28_04130</name>
</gene>
<evidence type="ECO:0000256" key="1">
    <source>
        <dbReference type="ARBA" id="ARBA00006773"/>
    </source>
</evidence>
<comment type="cofactor">
    <cofactor evidence="6">
        <name>Mn(2+)</name>
        <dbReference type="ChEBI" id="CHEBI:29035"/>
    </cofactor>
</comment>
<dbReference type="NCBIfam" id="TIGR01178">
    <property type="entry name" value="ade"/>
    <property type="match status" value="1"/>
</dbReference>
<dbReference type="Pfam" id="PF01979">
    <property type="entry name" value="Amidohydro_1"/>
    <property type="match status" value="1"/>
</dbReference>
<feature type="domain" description="Adenine deaminase C-terminal" evidence="8">
    <location>
        <begin position="406"/>
        <end position="572"/>
    </location>
</feature>
<dbReference type="EC" id="3.5.4.2" evidence="2 6"/>
<evidence type="ECO:0000256" key="3">
    <source>
        <dbReference type="ARBA" id="ARBA00022801"/>
    </source>
</evidence>
<dbReference type="InterPro" id="IPR006680">
    <property type="entry name" value="Amidohydro-rel"/>
</dbReference>
<dbReference type="InterPro" id="IPR011059">
    <property type="entry name" value="Metal-dep_hydrolase_composite"/>
</dbReference>
<dbReference type="InterPro" id="IPR032466">
    <property type="entry name" value="Metal_Hydrolase"/>
</dbReference>
<evidence type="ECO:0000256" key="6">
    <source>
        <dbReference type="HAMAP-Rule" id="MF_01518"/>
    </source>
</evidence>
<dbReference type="GO" id="GO:0000034">
    <property type="term" value="F:adenine deaminase activity"/>
    <property type="evidence" value="ECO:0007669"/>
    <property type="project" value="UniProtKB-UniRule"/>
</dbReference>
<dbReference type="EMBL" id="DTBX01000145">
    <property type="protein sequence ID" value="HGQ55632.1"/>
    <property type="molecule type" value="Genomic_DNA"/>
</dbReference>
<dbReference type="Gene3D" id="2.30.40.10">
    <property type="entry name" value="Urease, subunit C, domain 1"/>
    <property type="match status" value="1"/>
</dbReference>
<reference evidence="10" key="1">
    <citation type="journal article" date="2020" name="mSystems">
        <title>Genome- and Community-Level Interaction Insights into Carbon Utilization and Element Cycling Functions of Hydrothermarchaeota in Hydrothermal Sediment.</title>
        <authorList>
            <person name="Zhou Z."/>
            <person name="Liu Y."/>
            <person name="Xu W."/>
            <person name="Pan J."/>
            <person name="Luo Z.H."/>
            <person name="Li M."/>
        </authorList>
    </citation>
    <scope>NUCLEOTIDE SEQUENCE [LARGE SCALE GENOMIC DNA]</scope>
    <source>
        <strain evidence="10">SpSt-594</strain>
        <strain evidence="9">SpSt-655</strain>
    </source>
</reference>
<dbReference type="PANTHER" id="PTHR11113:SF2">
    <property type="entry name" value="ADENINE DEAMINASE"/>
    <property type="match status" value="1"/>
</dbReference>
<comment type="similarity">
    <text evidence="1 6">Belongs to the metallo-dependent hydrolases superfamily. Adenine deaminase family.</text>
</comment>
<evidence type="ECO:0000259" key="7">
    <source>
        <dbReference type="Pfam" id="PF01979"/>
    </source>
</evidence>
<name>A0A7C4VYM4_UNCW3</name>
<proteinExistence type="inferred from homology"/>
<dbReference type="InterPro" id="IPR006679">
    <property type="entry name" value="Adenine_deam"/>
</dbReference>
<keyword evidence="3 6" id="KW-0378">Hydrolase</keyword>
<dbReference type="Pfam" id="PF13382">
    <property type="entry name" value="Adenine_deam_C"/>
    <property type="match status" value="1"/>
</dbReference>
<feature type="domain" description="Amidohydrolase-related" evidence="7">
    <location>
        <begin position="68"/>
        <end position="351"/>
    </location>
</feature>
<comment type="caution">
    <text evidence="10">The sequence shown here is derived from an EMBL/GenBank/DDBJ whole genome shotgun (WGS) entry which is preliminary data.</text>
</comment>
<dbReference type="Gene3D" id="3.20.20.140">
    <property type="entry name" value="Metal-dependent hydrolases"/>
    <property type="match status" value="1"/>
</dbReference>
<comment type="catalytic activity">
    <reaction evidence="5 6">
        <text>adenine + H2O + H(+) = hypoxanthine + NH4(+)</text>
        <dbReference type="Rhea" id="RHEA:23688"/>
        <dbReference type="ChEBI" id="CHEBI:15377"/>
        <dbReference type="ChEBI" id="CHEBI:15378"/>
        <dbReference type="ChEBI" id="CHEBI:16708"/>
        <dbReference type="ChEBI" id="CHEBI:17368"/>
        <dbReference type="ChEBI" id="CHEBI:28938"/>
        <dbReference type="EC" id="3.5.4.2"/>
    </reaction>
</comment>
<evidence type="ECO:0000256" key="4">
    <source>
        <dbReference type="ARBA" id="ARBA00023211"/>
    </source>
</evidence>
<dbReference type="InterPro" id="IPR026912">
    <property type="entry name" value="Adenine_deam_C"/>
</dbReference>
<evidence type="ECO:0000259" key="8">
    <source>
        <dbReference type="Pfam" id="PF13382"/>
    </source>
</evidence>
<dbReference type="CDD" id="cd01295">
    <property type="entry name" value="AdeC"/>
    <property type="match status" value="1"/>
</dbReference>
<organism evidence="10">
    <name type="scientific">candidate division WOR-3 bacterium</name>
    <dbReference type="NCBI Taxonomy" id="2052148"/>
    <lineage>
        <taxon>Bacteria</taxon>
        <taxon>Bacteria division WOR-3</taxon>
    </lineage>
</organism>
<dbReference type="AlphaFoldDB" id="A0A7C4VYM4"/>
<accession>A0A7C4VYM4</accession>
<evidence type="ECO:0000256" key="2">
    <source>
        <dbReference type="ARBA" id="ARBA00012782"/>
    </source>
</evidence>
<evidence type="ECO:0000256" key="5">
    <source>
        <dbReference type="ARBA" id="ARBA00047720"/>
    </source>
</evidence>
<dbReference type="SUPFAM" id="SSF51556">
    <property type="entry name" value="Metallo-dependent hydrolases"/>
    <property type="match status" value="1"/>
</dbReference>
<dbReference type="PANTHER" id="PTHR11113">
    <property type="entry name" value="N-ACETYLGLUCOSAMINE-6-PHOSPHATE DEACETYLASE"/>
    <property type="match status" value="1"/>
</dbReference>
<dbReference type="GO" id="GO:0006146">
    <property type="term" value="P:adenine catabolic process"/>
    <property type="evidence" value="ECO:0007669"/>
    <property type="project" value="InterPro"/>
</dbReference>
<keyword evidence="4 6" id="KW-0464">Manganese</keyword>
<dbReference type="HAMAP" id="MF_01518">
    <property type="entry name" value="Adenine_deamin"/>
    <property type="match status" value="1"/>
</dbReference>
<dbReference type="EMBL" id="DSZH01000077">
    <property type="protein sequence ID" value="HGU47265.1"/>
    <property type="molecule type" value="Genomic_DNA"/>
</dbReference>
<protein>
    <recommendedName>
        <fullName evidence="2 6">Adenine deaminase</fullName>
        <shortName evidence="6">Adenase</shortName>
        <shortName evidence="6">Adenine aminase</shortName>
        <ecNumber evidence="2 6">3.5.4.2</ecNumber>
    </recommendedName>
</protein>
<evidence type="ECO:0000313" key="9">
    <source>
        <dbReference type="EMBL" id="HGQ55632.1"/>
    </source>
</evidence>
<sequence length="580" mass="65268">MKKNNLFSLIKAAKGEKKGSLLIKNCQLLNLFTGELEETNILIDGDYICGIGKEYHDGERIIDGKGLYALPGFIESHIHIESSLLSLAEFSYYALLSGTTTCVCDPHEITNVLGIDGIKYFLKESENLILNFYFYFPSCVPATPFEDLPFKISLASFLKLLKNKRIIGLGEVMNFPGVINCEKDLINKIYYTQKFNKIIDGHSPLLLGTNLNAYLSSGIYSDHEITNLEEAKEKLKKGMWLMIREGSAAKNFLDLKEIIKSDSIDRLIFISDDIHPEELINLGHLNRILKKAIHHNIPVHWAVRMVSFNPANFFGFKRLGLVAPGYRADVNLVDNLKDFKTIYLIKDGKLVVDNGKILDIRKAGYSFSLIKKIYQTIKVKKIKKELLKVFGNRRGLLRVIKIIPNQIITEELLTYPKMENDLVVSDRERDILKLVVINRHKKEPQMGIGFVTGFNLKEGAIASSVAHDSHHLVACGVDDESIVTAINKIIEEQGGLAISREKEILSFLPLKIAGLMANLKAPEVASSLNLLLNLTKKLGCTLENPFITLSFLALPVIPELKLTDKGYFSAKNWQFISLWS</sequence>
<evidence type="ECO:0000313" key="10">
    <source>
        <dbReference type="EMBL" id="HGU47265.1"/>
    </source>
</evidence>